<proteinExistence type="predicted"/>
<reference evidence="1" key="2">
    <citation type="journal article" date="2015" name="Fish Shellfish Immunol.">
        <title>Early steps in the European eel (Anguilla anguilla)-Vibrio vulnificus interaction in the gills: Role of the RtxA13 toxin.</title>
        <authorList>
            <person name="Callol A."/>
            <person name="Pajuelo D."/>
            <person name="Ebbesson L."/>
            <person name="Teles M."/>
            <person name="MacKenzie S."/>
            <person name="Amaro C."/>
        </authorList>
    </citation>
    <scope>NUCLEOTIDE SEQUENCE</scope>
</reference>
<dbReference type="AlphaFoldDB" id="A0A0E9WRG2"/>
<organism evidence="1">
    <name type="scientific">Anguilla anguilla</name>
    <name type="common">European freshwater eel</name>
    <name type="synonym">Muraena anguilla</name>
    <dbReference type="NCBI Taxonomy" id="7936"/>
    <lineage>
        <taxon>Eukaryota</taxon>
        <taxon>Metazoa</taxon>
        <taxon>Chordata</taxon>
        <taxon>Craniata</taxon>
        <taxon>Vertebrata</taxon>
        <taxon>Euteleostomi</taxon>
        <taxon>Actinopterygii</taxon>
        <taxon>Neopterygii</taxon>
        <taxon>Teleostei</taxon>
        <taxon>Anguilliformes</taxon>
        <taxon>Anguillidae</taxon>
        <taxon>Anguilla</taxon>
    </lineage>
</organism>
<reference evidence="1" key="1">
    <citation type="submission" date="2014-11" db="EMBL/GenBank/DDBJ databases">
        <authorList>
            <person name="Amaro Gonzalez C."/>
        </authorList>
    </citation>
    <scope>NUCLEOTIDE SEQUENCE</scope>
</reference>
<accession>A0A0E9WRG2</accession>
<name>A0A0E9WRG2_ANGAN</name>
<evidence type="ECO:0000313" key="1">
    <source>
        <dbReference type="EMBL" id="JAH92053.1"/>
    </source>
</evidence>
<dbReference type="EMBL" id="GBXM01016524">
    <property type="protein sequence ID" value="JAH92053.1"/>
    <property type="molecule type" value="Transcribed_RNA"/>
</dbReference>
<protein>
    <submittedName>
        <fullName evidence="1">Uncharacterized protein</fullName>
    </submittedName>
</protein>
<sequence length="144" mass="16304">MNAQDVRLKTLKMQTDSTKPNIYKTYTSRVICIWHSNDSKDIWWPVSFVHYQLTRVVVCYASAVVSSLVHVDQTSGINPRCPLPHPQKVRLPSSLKLDRPLPAPGTGKPEYPHFLLPLASCDITVDLLLSSLWEKELIKIPVIT</sequence>